<dbReference type="Pfam" id="PF01502">
    <property type="entry name" value="PRA-CH"/>
    <property type="match status" value="1"/>
</dbReference>
<dbReference type="Proteomes" id="UP000231990">
    <property type="component" value="Unassembled WGS sequence"/>
</dbReference>
<evidence type="ECO:0000256" key="4">
    <source>
        <dbReference type="ARBA" id="ARBA00022605"/>
    </source>
</evidence>
<dbReference type="Gene3D" id="3.10.20.810">
    <property type="entry name" value="Phosphoribosyl-AMP cyclohydrolase"/>
    <property type="match status" value="1"/>
</dbReference>
<gene>
    <name evidence="8" type="ORF">CH360_02580</name>
    <name evidence="9" type="ORF">CH373_02580</name>
</gene>
<evidence type="ECO:0000313" key="11">
    <source>
        <dbReference type="Proteomes" id="UP000231990"/>
    </source>
</evidence>
<dbReference type="Proteomes" id="UP000231962">
    <property type="component" value="Unassembled WGS sequence"/>
</dbReference>
<keyword evidence="10" id="KW-1185">Reference proteome</keyword>
<dbReference type="EMBL" id="NPDZ01000001">
    <property type="protein sequence ID" value="PJZ74937.1"/>
    <property type="molecule type" value="Genomic_DNA"/>
</dbReference>
<comment type="pathway">
    <text evidence="2">Amino-acid biosynthesis; L-histidine biosynthesis; L-histidine from 5-phospho-alpha-D-ribose 1-diphosphate: step 3/9.</text>
</comment>
<evidence type="ECO:0000313" key="9">
    <source>
        <dbReference type="EMBL" id="PJZ74937.1"/>
    </source>
</evidence>
<sequence>MITAICAPSSNEMLSSLTRITNEELDGFRRGLPSGTTELVDCDADTFLFLNPSFRSSSLVSYPIDSSLEESLKFKDGLIPVVTVDAKNQILMQAFSNLESLRMTLKNKRGTYFSRSRNSLWLKGDTSGHIQNVLEILVSEDKTFLVYRVEQVGAACHEGYYSCFFREKTGNGEYKTLSIPFFGKENTKNTL</sequence>
<proteinExistence type="predicted"/>
<organism evidence="9 11">
    <name type="scientific">Leptospira perolatii</name>
    <dbReference type="NCBI Taxonomy" id="2023191"/>
    <lineage>
        <taxon>Bacteria</taxon>
        <taxon>Pseudomonadati</taxon>
        <taxon>Spirochaetota</taxon>
        <taxon>Spirochaetia</taxon>
        <taxon>Leptospirales</taxon>
        <taxon>Leptospiraceae</taxon>
        <taxon>Leptospira</taxon>
    </lineage>
</organism>
<keyword evidence="6" id="KW-0368">Histidine biosynthesis</keyword>
<accession>A0A2M9ZS63</accession>
<dbReference type="OrthoDB" id="9795769at2"/>
<evidence type="ECO:0000256" key="2">
    <source>
        <dbReference type="ARBA" id="ARBA00005169"/>
    </source>
</evidence>
<dbReference type="SUPFAM" id="SSF141734">
    <property type="entry name" value="HisI-like"/>
    <property type="match status" value="1"/>
</dbReference>
<dbReference type="UniPathway" id="UPA00031">
    <property type="reaction ID" value="UER00008"/>
</dbReference>
<comment type="caution">
    <text evidence="9">The sequence shown here is derived from an EMBL/GenBank/DDBJ whole genome shotgun (WGS) entry which is preliminary data.</text>
</comment>
<keyword evidence="4" id="KW-0028">Amino-acid biosynthesis</keyword>
<evidence type="ECO:0000313" key="10">
    <source>
        <dbReference type="Proteomes" id="UP000231962"/>
    </source>
</evidence>
<dbReference type="GO" id="GO:0004635">
    <property type="term" value="F:phosphoribosyl-AMP cyclohydrolase activity"/>
    <property type="evidence" value="ECO:0007669"/>
    <property type="project" value="UniProtKB-EC"/>
</dbReference>
<dbReference type="EC" id="3.5.4.19" evidence="3"/>
<dbReference type="InterPro" id="IPR002496">
    <property type="entry name" value="PRib_AMP_CycHydrolase_dom"/>
</dbReference>
<dbReference type="PANTHER" id="PTHR42945:SF1">
    <property type="entry name" value="HISTIDINE BIOSYNTHESIS BIFUNCTIONAL PROTEIN HIS7"/>
    <property type="match status" value="1"/>
</dbReference>
<evidence type="ECO:0000256" key="5">
    <source>
        <dbReference type="ARBA" id="ARBA00022801"/>
    </source>
</evidence>
<name>A0A2M9ZS63_9LEPT</name>
<comment type="catalytic activity">
    <reaction evidence="1">
        <text>1-(5-phospho-beta-D-ribosyl)-5'-AMP + H2O = 1-(5-phospho-beta-D-ribosyl)-5-[(5-phospho-beta-D-ribosylamino)methylideneamino]imidazole-4-carboxamide</text>
        <dbReference type="Rhea" id="RHEA:20049"/>
        <dbReference type="ChEBI" id="CHEBI:15377"/>
        <dbReference type="ChEBI" id="CHEBI:58435"/>
        <dbReference type="ChEBI" id="CHEBI:59457"/>
        <dbReference type="EC" id="3.5.4.19"/>
    </reaction>
</comment>
<evidence type="ECO:0000313" key="8">
    <source>
        <dbReference type="EMBL" id="PJZ71403.1"/>
    </source>
</evidence>
<dbReference type="InterPro" id="IPR038019">
    <property type="entry name" value="PRib_AMP_CycHydrolase_sf"/>
</dbReference>
<dbReference type="EMBL" id="NPDY01000001">
    <property type="protein sequence ID" value="PJZ71403.1"/>
    <property type="molecule type" value="Genomic_DNA"/>
</dbReference>
<reference evidence="10 11" key="1">
    <citation type="submission" date="2017-07" db="EMBL/GenBank/DDBJ databases">
        <title>Leptospira spp. isolated from tropical soils.</title>
        <authorList>
            <person name="Thibeaux R."/>
            <person name="Iraola G."/>
            <person name="Ferres I."/>
            <person name="Bierque E."/>
            <person name="Girault D."/>
            <person name="Soupe-Gilbert M.-E."/>
            <person name="Picardeau M."/>
            <person name="Goarant C."/>
        </authorList>
    </citation>
    <scope>NUCLEOTIDE SEQUENCE [LARGE SCALE GENOMIC DNA]</scope>
    <source>
        <strain evidence="9 11">FH1-B-B1</strain>
        <strain evidence="8 10">FH1-B-C1</strain>
    </source>
</reference>
<dbReference type="AlphaFoldDB" id="A0A2M9ZS63"/>
<protein>
    <recommendedName>
        <fullName evidence="3">phosphoribosyl-AMP cyclohydrolase</fullName>
        <ecNumber evidence="3">3.5.4.19</ecNumber>
    </recommendedName>
</protein>
<feature type="domain" description="Phosphoribosyl-AMP cyclohydrolase" evidence="7">
    <location>
        <begin position="92"/>
        <end position="165"/>
    </location>
</feature>
<evidence type="ECO:0000256" key="3">
    <source>
        <dbReference type="ARBA" id="ARBA00012721"/>
    </source>
</evidence>
<dbReference type="PANTHER" id="PTHR42945">
    <property type="entry name" value="HISTIDINE BIOSYNTHESIS BIFUNCTIONAL PROTEIN"/>
    <property type="match status" value="1"/>
</dbReference>
<dbReference type="RefSeq" id="WP_100712373.1">
    <property type="nucleotide sequence ID" value="NZ_NPDY01000001.1"/>
</dbReference>
<evidence type="ECO:0000256" key="6">
    <source>
        <dbReference type="ARBA" id="ARBA00023102"/>
    </source>
</evidence>
<evidence type="ECO:0000256" key="1">
    <source>
        <dbReference type="ARBA" id="ARBA00000024"/>
    </source>
</evidence>
<keyword evidence="5 9" id="KW-0378">Hydrolase</keyword>
<evidence type="ECO:0000259" key="7">
    <source>
        <dbReference type="Pfam" id="PF01502"/>
    </source>
</evidence>
<dbReference type="GO" id="GO:0000105">
    <property type="term" value="P:L-histidine biosynthetic process"/>
    <property type="evidence" value="ECO:0007669"/>
    <property type="project" value="UniProtKB-UniPathway"/>
</dbReference>